<evidence type="ECO:0000256" key="1">
    <source>
        <dbReference type="SAM" id="Phobius"/>
    </source>
</evidence>
<reference evidence="2 3" key="1">
    <citation type="submission" date="2019-12" db="EMBL/GenBank/DDBJ databases">
        <title>Halocatena pleomorpha gen. nov. sp. nov., an extremely halophilic archaeon of family Halobacteriaceae isolated from saltpan soil.</title>
        <authorList>
            <person name="Pal Y."/>
            <person name="Verma A."/>
            <person name="Krishnamurthi S."/>
            <person name="Kumar P."/>
        </authorList>
    </citation>
    <scope>NUCLEOTIDE SEQUENCE [LARGE SCALE GENOMIC DNA]</scope>
    <source>
        <strain evidence="2 3">JCM 16495</strain>
    </source>
</reference>
<feature type="transmembrane region" description="Helical" evidence="1">
    <location>
        <begin position="102"/>
        <end position="124"/>
    </location>
</feature>
<feature type="transmembrane region" description="Helical" evidence="1">
    <location>
        <begin position="33"/>
        <end position="52"/>
    </location>
</feature>
<feature type="transmembrane region" description="Helical" evidence="1">
    <location>
        <begin position="181"/>
        <end position="198"/>
    </location>
</feature>
<dbReference type="OrthoDB" id="271870at2157"/>
<keyword evidence="3" id="KW-1185">Reference proteome</keyword>
<keyword evidence="1" id="KW-1133">Transmembrane helix</keyword>
<proteinExistence type="predicted"/>
<evidence type="ECO:0000313" key="3">
    <source>
        <dbReference type="Proteomes" id="UP000451471"/>
    </source>
</evidence>
<accession>A0A6B0GGT2</accession>
<feature type="transmembrane region" description="Helical" evidence="1">
    <location>
        <begin position="156"/>
        <end position="175"/>
    </location>
</feature>
<comment type="caution">
    <text evidence="2">The sequence shown here is derived from an EMBL/GenBank/DDBJ whole genome shotgun (WGS) entry which is preliminary data.</text>
</comment>
<dbReference type="RefSeq" id="WP_158203678.1">
    <property type="nucleotide sequence ID" value="NZ_WSZK01000012.1"/>
</dbReference>
<dbReference type="Proteomes" id="UP000451471">
    <property type="component" value="Unassembled WGS sequence"/>
</dbReference>
<evidence type="ECO:0000313" key="2">
    <source>
        <dbReference type="EMBL" id="MWG33964.1"/>
    </source>
</evidence>
<sequence length="272" mass="28856">MSRPPLKLFGPLLALWVALTVAGVAAVAGLPPTAIAVQSVSCLVAVLLASRWRDLASAFAARRLHYVLPVLPIAVGVVLVALDVTGTVALDVAAEGVGPDTWVGLALAVGVSLAVVGGVAFVSADNLYAHRRRSEERERRTWAAPMDEPRRRRTRYWYLVAAVVLSVGGLAGTLFDVPLTPGLLSGGIAIGLMAVTVLDRTTEYTALEGGVVVTGRGTVREQYVPWGRFVGYERTDDALVLQRRLPGGSYHCALDALEDPDAVEAVLRERLG</sequence>
<dbReference type="EMBL" id="WSZK01000012">
    <property type="protein sequence ID" value="MWG33964.1"/>
    <property type="molecule type" value="Genomic_DNA"/>
</dbReference>
<keyword evidence="1" id="KW-0472">Membrane</keyword>
<dbReference type="AlphaFoldDB" id="A0A6B0GGT2"/>
<keyword evidence="1" id="KW-0812">Transmembrane</keyword>
<organism evidence="2 3">
    <name type="scientific">Halomarina oriensis</name>
    <dbReference type="NCBI Taxonomy" id="671145"/>
    <lineage>
        <taxon>Archaea</taxon>
        <taxon>Methanobacteriati</taxon>
        <taxon>Methanobacteriota</taxon>
        <taxon>Stenosarchaea group</taxon>
        <taxon>Halobacteria</taxon>
        <taxon>Halobacteriales</taxon>
        <taxon>Natronomonadaceae</taxon>
        <taxon>Halomarina</taxon>
    </lineage>
</organism>
<feature type="transmembrane region" description="Helical" evidence="1">
    <location>
        <begin position="64"/>
        <end position="82"/>
    </location>
</feature>
<protein>
    <submittedName>
        <fullName evidence="2">Uncharacterized protein</fullName>
    </submittedName>
</protein>
<name>A0A6B0GGT2_9EURY</name>
<gene>
    <name evidence="2" type="ORF">GQS65_05555</name>
</gene>